<comment type="caution">
    <text evidence="3">The sequence shown here is derived from an EMBL/GenBank/DDBJ whole genome shotgun (WGS) entry which is preliminary data.</text>
</comment>
<dbReference type="AlphaFoldDB" id="A0AAW3DA41"/>
<dbReference type="GO" id="GO:0003824">
    <property type="term" value="F:catalytic activity"/>
    <property type="evidence" value="ECO:0007669"/>
    <property type="project" value="InterPro"/>
</dbReference>
<name>A0AAW3DA41_9GAMM</name>
<comment type="caution">
    <text evidence="1">Lacks conserved residue(s) required for the propagation of feature annotation.</text>
</comment>
<reference evidence="3 4" key="1">
    <citation type="submission" date="2014-04" db="EMBL/GenBank/DDBJ databases">
        <authorList>
            <person name="Bishop-Lilly K.A."/>
            <person name="Broomall S.M."/>
            <person name="Chain P.S."/>
            <person name="Chertkov O."/>
            <person name="Coyne S.R."/>
            <person name="Daligault H.E."/>
            <person name="Davenport K.W."/>
            <person name="Erkkila T."/>
            <person name="Frey K.G."/>
            <person name="Gibbons H.S."/>
            <person name="Gu W."/>
            <person name="Jaissle J."/>
            <person name="Johnson S.L."/>
            <person name="Koroleva G.I."/>
            <person name="Ladner J.T."/>
            <person name="Lo C.-C."/>
            <person name="Minogue T.D."/>
            <person name="Munk C."/>
            <person name="Palacios G.F."/>
            <person name="Redden C.L."/>
            <person name="Rosenzweig C.N."/>
            <person name="Scholz M.B."/>
            <person name="Teshima H."/>
            <person name="Xu Y."/>
        </authorList>
    </citation>
    <scope>NUCLEOTIDE SEQUENCE [LARGE SCALE GENOMIC DNA]</scope>
    <source>
        <strain evidence="3 4">FAJ</strain>
    </source>
</reference>
<proteinExistence type="predicted"/>
<sequence length="131" mass="15523">MFKLDSRLEADTFEVCEYLDCKILLMNNSIVPWFIVVPFTDRTEWYQLDDSQQYNINKIINKLSNFIVKEYKADKLNIATIGNVVKQMHIHVVGRFEKDPVWPAPVWGNIQSKPYIEQEKIKLLEKVKDIF</sequence>
<evidence type="ECO:0000313" key="3">
    <source>
        <dbReference type="EMBL" id="KFJ42368.1"/>
    </source>
</evidence>
<gene>
    <name evidence="3" type="ORF">DR78_35</name>
</gene>
<dbReference type="Pfam" id="PF01230">
    <property type="entry name" value="HIT"/>
    <property type="match status" value="1"/>
</dbReference>
<dbReference type="Gene3D" id="3.30.428.10">
    <property type="entry name" value="HIT-like"/>
    <property type="match status" value="1"/>
</dbReference>
<organism evidence="3 4">
    <name type="scientific">Francisella philomiragia</name>
    <dbReference type="NCBI Taxonomy" id="28110"/>
    <lineage>
        <taxon>Bacteria</taxon>
        <taxon>Pseudomonadati</taxon>
        <taxon>Pseudomonadota</taxon>
        <taxon>Gammaproteobacteria</taxon>
        <taxon>Thiotrichales</taxon>
        <taxon>Francisellaceae</taxon>
        <taxon>Francisella</taxon>
    </lineage>
</organism>
<dbReference type="InterPro" id="IPR036265">
    <property type="entry name" value="HIT-like_sf"/>
</dbReference>
<protein>
    <submittedName>
        <fullName evidence="3">HIT domain protein</fullName>
    </submittedName>
</protein>
<dbReference type="EMBL" id="JOUE01000006">
    <property type="protein sequence ID" value="KFJ42368.1"/>
    <property type="molecule type" value="Genomic_DNA"/>
</dbReference>
<dbReference type="RefSeq" id="WP_035736050.1">
    <property type="nucleotide sequence ID" value="NZ_JACTRU010000004.1"/>
</dbReference>
<dbReference type="InterPro" id="IPR011146">
    <property type="entry name" value="HIT-like"/>
</dbReference>
<dbReference type="SUPFAM" id="SSF54197">
    <property type="entry name" value="HIT-like"/>
    <property type="match status" value="1"/>
</dbReference>
<evidence type="ECO:0000259" key="2">
    <source>
        <dbReference type="PROSITE" id="PS51084"/>
    </source>
</evidence>
<accession>A0AAW3DA41</accession>
<evidence type="ECO:0000313" key="4">
    <source>
        <dbReference type="Proteomes" id="UP000029117"/>
    </source>
</evidence>
<dbReference type="InterPro" id="IPR026026">
    <property type="entry name" value="HIT_Hint"/>
</dbReference>
<dbReference type="PROSITE" id="PS51084">
    <property type="entry name" value="HIT_2"/>
    <property type="match status" value="1"/>
</dbReference>
<feature type="domain" description="HIT" evidence="2">
    <location>
        <begin position="35"/>
        <end position="102"/>
    </location>
</feature>
<dbReference type="Proteomes" id="UP000029117">
    <property type="component" value="Unassembled WGS sequence"/>
</dbReference>
<dbReference type="PIRSF" id="PIRSF000714">
    <property type="entry name" value="HIT"/>
    <property type="match status" value="1"/>
</dbReference>
<evidence type="ECO:0000256" key="1">
    <source>
        <dbReference type="PROSITE-ProRule" id="PRU00464"/>
    </source>
</evidence>